<dbReference type="GO" id="GO:0004497">
    <property type="term" value="F:monooxygenase activity"/>
    <property type="evidence" value="ECO:0007669"/>
    <property type="project" value="InterPro"/>
</dbReference>
<proteinExistence type="predicted"/>
<accession>A0A9W9RRN5</accession>
<dbReference type="Proteomes" id="UP001147752">
    <property type="component" value="Unassembled WGS sequence"/>
</dbReference>
<evidence type="ECO:0000313" key="2">
    <source>
        <dbReference type="Proteomes" id="UP001147752"/>
    </source>
</evidence>
<dbReference type="GO" id="GO:0020037">
    <property type="term" value="F:heme binding"/>
    <property type="evidence" value="ECO:0007669"/>
    <property type="project" value="InterPro"/>
</dbReference>
<dbReference type="Pfam" id="PF00067">
    <property type="entry name" value="p450"/>
    <property type="match status" value="1"/>
</dbReference>
<dbReference type="SUPFAM" id="SSF48264">
    <property type="entry name" value="Cytochrome P450"/>
    <property type="match status" value="1"/>
</dbReference>
<dbReference type="EMBL" id="JAPZBT010000003">
    <property type="protein sequence ID" value="KAJ5365131.1"/>
    <property type="molecule type" value="Genomic_DNA"/>
</dbReference>
<organism evidence="1 2">
    <name type="scientific">Penicillium concentricum</name>
    <dbReference type="NCBI Taxonomy" id="293559"/>
    <lineage>
        <taxon>Eukaryota</taxon>
        <taxon>Fungi</taxon>
        <taxon>Dikarya</taxon>
        <taxon>Ascomycota</taxon>
        <taxon>Pezizomycotina</taxon>
        <taxon>Eurotiomycetes</taxon>
        <taxon>Eurotiomycetidae</taxon>
        <taxon>Eurotiales</taxon>
        <taxon>Aspergillaceae</taxon>
        <taxon>Penicillium</taxon>
    </lineage>
</organism>
<dbReference type="InterPro" id="IPR001128">
    <property type="entry name" value="Cyt_P450"/>
</dbReference>
<keyword evidence="2" id="KW-1185">Reference proteome</keyword>
<dbReference type="GeneID" id="81464930"/>
<dbReference type="Gene3D" id="1.10.630.10">
    <property type="entry name" value="Cytochrome P450"/>
    <property type="match status" value="1"/>
</dbReference>
<dbReference type="AlphaFoldDB" id="A0A9W9RRN5"/>
<dbReference type="GO" id="GO:0005506">
    <property type="term" value="F:iron ion binding"/>
    <property type="evidence" value="ECO:0007669"/>
    <property type="project" value="InterPro"/>
</dbReference>
<dbReference type="OrthoDB" id="1470350at2759"/>
<comment type="caution">
    <text evidence="1">The sequence shown here is derived from an EMBL/GenBank/DDBJ whole genome shotgun (WGS) entry which is preliminary data.</text>
</comment>
<evidence type="ECO:0000313" key="1">
    <source>
        <dbReference type="EMBL" id="KAJ5365131.1"/>
    </source>
</evidence>
<name>A0A9W9RRN5_9EURO</name>
<dbReference type="RefSeq" id="XP_056576598.1">
    <property type="nucleotide sequence ID" value="XM_056725747.1"/>
</dbReference>
<reference evidence="1" key="1">
    <citation type="submission" date="2022-12" db="EMBL/GenBank/DDBJ databases">
        <authorList>
            <person name="Petersen C."/>
        </authorList>
    </citation>
    <scope>NUCLEOTIDE SEQUENCE</scope>
    <source>
        <strain evidence="1">IBT 3081</strain>
    </source>
</reference>
<dbReference type="GO" id="GO:0016705">
    <property type="term" value="F:oxidoreductase activity, acting on paired donors, with incorporation or reduction of molecular oxygen"/>
    <property type="evidence" value="ECO:0007669"/>
    <property type="project" value="InterPro"/>
</dbReference>
<dbReference type="InterPro" id="IPR036396">
    <property type="entry name" value="Cyt_P450_sf"/>
</dbReference>
<sequence length="141" mass="16072">MGAKVAWRGQDFKKLEPGCETTYIEASKVVMGAVTGSIVIPNSVLLNWPFWFPGHQKLKQLGIKKRESSMHTKHLLHQERQYTFKHKTTQSNSMSQLLQAHLSEEELNGNLFLITAAGFETTANTISYAIMLLVRNPRWQE</sequence>
<evidence type="ECO:0008006" key="3">
    <source>
        <dbReference type="Google" id="ProtNLM"/>
    </source>
</evidence>
<protein>
    <recommendedName>
        <fullName evidence="3">Cytochrome P450</fullName>
    </recommendedName>
</protein>
<reference evidence="1" key="2">
    <citation type="journal article" date="2023" name="IMA Fungus">
        <title>Comparative genomic study of the Penicillium genus elucidates a diverse pangenome and 15 lateral gene transfer events.</title>
        <authorList>
            <person name="Petersen C."/>
            <person name="Sorensen T."/>
            <person name="Nielsen M.R."/>
            <person name="Sondergaard T.E."/>
            <person name="Sorensen J.L."/>
            <person name="Fitzpatrick D.A."/>
            <person name="Frisvad J.C."/>
            <person name="Nielsen K.L."/>
        </authorList>
    </citation>
    <scope>NUCLEOTIDE SEQUENCE</scope>
    <source>
        <strain evidence="1">IBT 3081</strain>
    </source>
</reference>
<dbReference type="GO" id="GO:0043386">
    <property type="term" value="P:mycotoxin biosynthetic process"/>
    <property type="evidence" value="ECO:0007669"/>
    <property type="project" value="UniProtKB-ARBA"/>
</dbReference>
<gene>
    <name evidence="1" type="ORF">N7517_008017</name>
</gene>